<proteinExistence type="predicted"/>
<evidence type="ECO:0000313" key="4">
    <source>
        <dbReference type="EMBL" id="PWR15379.1"/>
    </source>
</evidence>
<dbReference type="InterPro" id="IPR008928">
    <property type="entry name" value="6-hairpin_glycosidase_sf"/>
</dbReference>
<evidence type="ECO:0000259" key="3">
    <source>
        <dbReference type="Pfam" id="PF20737"/>
    </source>
</evidence>
<dbReference type="PANTHER" id="PTHR43465:SF2">
    <property type="entry name" value="DUF1680 DOMAIN PROTEIN (AFU_ORTHOLOGUE AFUA_1G08910)"/>
    <property type="match status" value="1"/>
</dbReference>
<dbReference type="Pfam" id="PF07944">
    <property type="entry name" value="Beta-AFase-like_GH127_cat"/>
    <property type="match status" value="1"/>
</dbReference>
<evidence type="ECO:0008006" key="6">
    <source>
        <dbReference type="Google" id="ProtNLM"/>
    </source>
</evidence>
<evidence type="ECO:0000259" key="2">
    <source>
        <dbReference type="Pfam" id="PF20736"/>
    </source>
</evidence>
<dbReference type="InterPro" id="IPR012878">
    <property type="entry name" value="Beta-AFase-like_GH127_cat"/>
</dbReference>
<accession>A0A317DKS7</accession>
<dbReference type="Pfam" id="PF20737">
    <property type="entry name" value="Glyco_hydro127C"/>
    <property type="match status" value="1"/>
</dbReference>
<dbReference type="AlphaFoldDB" id="A0A317DKS7"/>
<name>A0A317DKS7_9ACTN</name>
<dbReference type="RefSeq" id="WP_109801559.1">
    <property type="nucleotide sequence ID" value="NZ_QGKS01000187.1"/>
</dbReference>
<gene>
    <name evidence="4" type="ORF">DKT69_11530</name>
</gene>
<evidence type="ECO:0000259" key="1">
    <source>
        <dbReference type="Pfam" id="PF07944"/>
    </source>
</evidence>
<organism evidence="4 5">
    <name type="scientific">Micromonospora sicca</name>
    <dbReference type="NCBI Taxonomy" id="2202420"/>
    <lineage>
        <taxon>Bacteria</taxon>
        <taxon>Bacillati</taxon>
        <taxon>Actinomycetota</taxon>
        <taxon>Actinomycetes</taxon>
        <taxon>Micromonosporales</taxon>
        <taxon>Micromonosporaceae</taxon>
        <taxon>Micromonospora</taxon>
    </lineage>
</organism>
<comment type="caution">
    <text evidence="4">The sequence shown here is derived from an EMBL/GenBank/DDBJ whole genome shotgun (WGS) entry which is preliminary data.</text>
</comment>
<dbReference type="Proteomes" id="UP000246050">
    <property type="component" value="Unassembled WGS sequence"/>
</dbReference>
<dbReference type="Pfam" id="PF20736">
    <property type="entry name" value="Glyco_hydro127M"/>
    <property type="match status" value="1"/>
</dbReference>
<feature type="domain" description="Non-reducing end beta-L-arabinofuranosidase-like GH127 C-terminal" evidence="3">
    <location>
        <begin position="537"/>
        <end position="653"/>
    </location>
</feature>
<dbReference type="InterPro" id="IPR049046">
    <property type="entry name" value="Beta-AFase-like_GH127_middle"/>
</dbReference>
<reference evidence="4 5" key="1">
    <citation type="submission" date="2018-05" db="EMBL/GenBank/DDBJ databases">
        <title>Micromonosporas from Atacama Desert.</title>
        <authorList>
            <person name="Carro L."/>
            <person name="Golinska P."/>
            <person name="Klenk H.-P."/>
            <person name="Goodfellow M."/>
        </authorList>
    </citation>
    <scope>NUCLEOTIDE SEQUENCE [LARGE SCALE GENOMIC DNA]</scope>
    <source>
        <strain evidence="4 5">4G51</strain>
    </source>
</reference>
<dbReference type="PANTHER" id="PTHR43465">
    <property type="entry name" value="DUF1680 DOMAIN PROTEIN (AFU_ORTHOLOGUE AFUA_1G08910)"/>
    <property type="match status" value="1"/>
</dbReference>
<dbReference type="EMBL" id="QGKS01000187">
    <property type="protein sequence ID" value="PWR15379.1"/>
    <property type="molecule type" value="Genomic_DNA"/>
</dbReference>
<dbReference type="OrthoDB" id="9757939at2"/>
<evidence type="ECO:0000313" key="5">
    <source>
        <dbReference type="Proteomes" id="UP000246050"/>
    </source>
</evidence>
<dbReference type="InterPro" id="IPR049049">
    <property type="entry name" value="Beta-AFase-like_GH127_C"/>
</dbReference>
<dbReference type="InterPro" id="IPR049174">
    <property type="entry name" value="Beta-AFase-like"/>
</dbReference>
<feature type="domain" description="Non-reducing end beta-L-arabinofuranosidase-like GH127 catalytic" evidence="1">
    <location>
        <begin position="32"/>
        <end position="425"/>
    </location>
</feature>
<sequence length="661" mass="72299">MTITDPRTTQRRARLVPAAPTTGRLRPLGLDEVRITGGFWAQRQSVNSERTLAHIGHWLEREGWIGNFELAATGPLPEGRRGREFSDSEIYKYLEALAWEIGRTGDNDLEAAFRDLVGRVARAQEPDGYLNTNFGRPGQAPRWSDLEWGHELYCLGHLFQAAVARARTRPDAVDGLLAIACRAADLLCEVFGAEGIQSVCGHAEIEAGLAELARVTGEQRYLRQAELFVARRGTGTLPPIEWGQQYFQDDIPVRQAAVLRGHAVRANYLAAGAVDVAVDTGDDELLSALVTQWDNTVARRTYITGGQGSHHQDEAFGEDWVLPPDRAYSETCAGIASIMFSWRLLLARGDTRYGDLIERTLYNVVATSPSASGTAFYYANTLHQRSPGAVPDPNSASLRAESSLRAPWFEVSCCPPNVARTFASLDALVATADAHGVQIHQFASCGIQTRLDNGELITLDVQTDYPRSGSVRVTAERDAADPWTLSIRVPRWADGARLVVTGASGDVSTASVEPGWVTVRRVFQAGDVVELVLPMRPRLTHPDPRIDAVRGSVAVERGPEVYCLESIDLGVASHGTVTDVADVRVDATAPVEDHDGRPRVRLVAPVAEPGRELAWPYAERPLEPVPSASFDVPLIPYHDWAERGPSTMRVWLPLAAPPLDR</sequence>
<dbReference type="SUPFAM" id="SSF48208">
    <property type="entry name" value="Six-hairpin glycosidases"/>
    <property type="match status" value="1"/>
</dbReference>
<feature type="domain" description="Non-reducing end beta-L-arabinofuranosidase-like GH127 middle" evidence="2">
    <location>
        <begin position="437"/>
        <end position="535"/>
    </location>
</feature>
<dbReference type="GO" id="GO:0005975">
    <property type="term" value="P:carbohydrate metabolic process"/>
    <property type="evidence" value="ECO:0007669"/>
    <property type="project" value="InterPro"/>
</dbReference>
<protein>
    <recommendedName>
        <fullName evidence="6">Glycoside hydrolase family 127 protein</fullName>
    </recommendedName>
</protein>